<organism evidence="4 5">
    <name type="scientific">Nostoc flagelliforme CCNUN1</name>
    <dbReference type="NCBI Taxonomy" id="2038116"/>
    <lineage>
        <taxon>Bacteria</taxon>
        <taxon>Bacillati</taxon>
        <taxon>Cyanobacteriota</taxon>
        <taxon>Cyanophyceae</taxon>
        <taxon>Nostocales</taxon>
        <taxon>Nostocaceae</taxon>
        <taxon>Nostoc</taxon>
    </lineage>
</organism>
<name>A0A2K8STZ1_9NOSO</name>
<protein>
    <submittedName>
        <fullName evidence="4">Ubiqui/menaqui biosynthesis C-methylase UbiE</fullName>
    </submittedName>
</protein>
<dbReference type="Pfam" id="PF13649">
    <property type="entry name" value="Methyltransf_25"/>
    <property type="match status" value="1"/>
</dbReference>
<keyword evidence="5" id="KW-1185">Reference proteome</keyword>
<evidence type="ECO:0000313" key="4">
    <source>
        <dbReference type="EMBL" id="AUB38265.1"/>
    </source>
</evidence>
<evidence type="ECO:0000256" key="2">
    <source>
        <dbReference type="ARBA" id="ARBA00022679"/>
    </source>
</evidence>
<dbReference type="Gene3D" id="3.40.50.150">
    <property type="entry name" value="Vaccinia Virus protein VP39"/>
    <property type="match status" value="1"/>
</dbReference>
<dbReference type="AlphaFoldDB" id="A0A2K8STZ1"/>
<dbReference type="PROSITE" id="PS51608">
    <property type="entry name" value="SAM_MT_UBIE"/>
    <property type="match status" value="1"/>
</dbReference>
<dbReference type="PANTHER" id="PTHR43861">
    <property type="entry name" value="TRANS-ACONITATE 2-METHYLTRANSFERASE-RELATED"/>
    <property type="match status" value="1"/>
</dbReference>
<dbReference type="KEGG" id="nfl:COO91_04230"/>
<dbReference type="RefSeq" id="WP_100899643.1">
    <property type="nucleotide sequence ID" value="NZ_CAWNNC010000001.1"/>
</dbReference>
<dbReference type="CDD" id="cd02440">
    <property type="entry name" value="AdoMet_MTases"/>
    <property type="match status" value="1"/>
</dbReference>
<accession>A0A2K8STZ1</accession>
<dbReference type="PANTHER" id="PTHR43861:SF1">
    <property type="entry name" value="TRANS-ACONITATE 2-METHYLTRANSFERASE"/>
    <property type="match status" value="1"/>
</dbReference>
<feature type="domain" description="Methyltransferase" evidence="3">
    <location>
        <begin position="50"/>
        <end position="146"/>
    </location>
</feature>
<dbReference type="InterPro" id="IPR041698">
    <property type="entry name" value="Methyltransf_25"/>
</dbReference>
<reference evidence="4 5" key="1">
    <citation type="submission" date="2017-11" db="EMBL/GenBank/DDBJ databases">
        <title>Complete genome of a free-living desiccation-tolerant cyanobacterium and its photosynthetic adaptation to extreme terrestrial habitat.</title>
        <authorList>
            <person name="Shang J."/>
        </authorList>
    </citation>
    <scope>NUCLEOTIDE SEQUENCE [LARGE SCALE GENOMIC DNA]</scope>
    <source>
        <strain evidence="4 5">CCNUN1</strain>
    </source>
</reference>
<gene>
    <name evidence="4" type="ORF">COO91_04230</name>
</gene>
<dbReference type="GO" id="GO:0032259">
    <property type="term" value="P:methylation"/>
    <property type="evidence" value="ECO:0007669"/>
    <property type="project" value="UniProtKB-KW"/>
</dbReference>
<dbReference type="EMBL" id="CP024785">
    <property type="protein sequence ID" value="AUB38265.1"/>
    <property type="molecule type" value="Genomic_DNA"/>
</dbReference>
<keyword evidence="2" id="KW-0808">Transferase</keyword>
<evidence type="ECO:0000259" key="3">
    <source>
        <dbReference type="Pfam" id="PF13649"/>
    </source>
</evidence>
<proteinExistence type="predicted"/>
<keyword evidence="1 4" id="KW-0489">Methyltransferase</keyword>
<dbReference type="Proteomes" id="UP000232003">
    <property type="component" value="Chromosome"/>
</dbReference>
<evidence type="ECO:0000256" key="1">
    <source>
        <dbReference type="ARBA" id="ARBA00022603"/>
    </source>
</evidence>
<dbReference type="GO" id="GO:0008168">
    <property type="term" value="F:methyltransferase activity"/>
    <property type="evidence" value="ECO:0007669"/>
    <property type="project" value="UniProtKB-KW"/>
</dbReference>
<sequence length="278" mass="30537">MNQQLDLNEYKQQIADLYSRRGQTYDEGDWHPRIAHRLVEHAQISQGQHVLDIATGTGMVAIEAAQLVGFAGRVVEVDISTGMLEQAKRKIKALGLNNIELVLADAEKLNFPANSFDVVLCSSALIWMSDIPKTLRLWHQFLKPGGLIGFHAFADTAFVGGVTVQKVAEKYGVSLALSKPTGTIEKCHDLLKTAGFEAIEIKSEQDGSYISLEQAKRMWAGGSHPAPGQFPNPLSQLSSGQLEEVKAEFEAELATLVTEQGIWNDLTIFYTFGRKPIG</sequence>
<evidence type="ECO:0000313" key="5">
    <source>
        <dbReference type="Proteomes" id="UP000232003"/>
    </source>
</evidence>
<dbReference type="SUPFAM" id="SSF53335">
    <property type="entry name" value="S-adenosyl-L-methionine-dependent methyltransferases"/>
    <property type="match status" value="1"/>
</dbReference>
<dbReference type="OrthoDB" id="455741at2"/>
<dbReference type="InterPro" id="IPR004033">
    <property type="entry name" value="UbiE/COQ5_MeTrFase"/>
</dbReference>
<dbReference type="InterPro" id="IPR029063">
    <property type="entry name" value="SAM-dependent_MTases_sf"/>
</dbReference>